<reference evidence="1 2" key="1">
    <citation type="submission" date="2013-03" db="EMBL/GenBank/DDBJ databases">
        <title>The Genome Sequence of Exophiala aquamarina CBS 119918.</title>
        <authorList>
            <consortium name="The Broad Institute Genomics Platform"/>
            <person name="Cuomo C."/>
            <person name="de Hoog S."/>
            <person name="Gorbushina A."/>
            <person name="Walker B."/>
            <person name="Young S.K."/>
            <person name="Zeng Q."/>
            <person name="Gargeya S."/>
            <person name="Fitzgerald M."/>
            <person name="Haas B."/>
            <person name="Abouelleil A."/>
            <person name="Allen A.W."/>
            <person name="Alvarado L."/>
            <person name="Arachchi H.M."/>
            <person name="Berlin A.M."/>
            <person name="Chapman S.B."/>
            <person name="Gainer-Dewar J."/>
            <person name="Goldberg J."/>
            <person name="Griggs A."/>
            <person name="Gujja S."/>
            <person name="Hansen M."/>
            <person name="Howarth C."/>
            <person name="Imamovic A."/>
            <person name="Ireland A."/>
            <person name="Larimer J."/>
            <person name="McCowan C."/>
            <person name="Murphy C."/>
            <person name="Pearson M."/>
            <person name="Poon T.W."/>
            <person name="Priest M."/>
            <person name="Roberts A."/>
            <person name="Saif S."/>
            <person name="Shea T."/>
            <person name="Sisk P."/>
            <person name="Sykes S."/>
            <person name="Wortman J."/>
            <person name="Nusbaum C."/>
            <person name="Birren B."/>
        </authorList>
    </citation>
    <scope>NUCLEOTIDE SEQUENCE [LARGE SCALE GENOMIC DNA]</scope>
    <source>
        <strain evidence="1 2">CBS 119918</strain>
    </source>
</reference>
<evidence type="ECO:0000313" key="1">
    <source>
        <dbReference type="EMBL" id="KEF58603.1"/>
    </source>
</evidence>
<organism evidence="1 2">
    <name type="scientific">Exophiala aquamarina CBS 119918</name>
    <dbReference type="NCBI Taxonomy" id="1182545"/>
    <lineage>
        <taxon>Eukaryota</taxon>
        <taxon>Fungi</taxon>
        <taxon>Dikarya</taxon>
        <taxon>Ascomycota</taxon>
        <taxon>Pezizomycotina</taxon>
        <taxon>Eurotiomycetes</taxon>
        <taxon>Chaetothyriomycetidae</taxon>
        <taxon>Chaetothyriales</taxon>
        <taxon>Herpotrichiellaceae</taxon>
        <taxon>Exophiala</taxon>
    </lineage>
</organism>
<comment type="caution">
    <text evidence="1">The sequence shown here is derived from an EMBL/GenBank/DDBJ whole genome shotgun (WGS) entry which is preliminary data.</text>
</comment>
<dbReference type="RefSeq" id="XP_013261193.1">
    <property type="nucleotide sequence ID" value="XM_013405739.1"/>
</dbReference>
<dbReference type="EMBL" id="AMGV01000004">
    <property type="protein sequence ID" value="KEF58603.1"/>
    <property type="molecule type" value="Genomic_DNA"/>
</dbReference>
<accession>A0A072PH17</accession>
<sequence>MDTLLMSPGCDCVLDPEIFQRVCNGLLKRGRLTVETFWMPGMGSRDLNRQSFPSSEGGVIDFFRLYCMLGSWEEAERILDAVDRRNDPSTIDNLSTLLVFVAYGIRYPVGTRNESKKGVEIFLRLLDNGADPNRMIVNTDREEIWLFPYIASSLGHCAPRSLINAIIDANSKSNFISPPKGVPTTLWTHHAWLRRFQKKVAYMFAAIHPLGHFQGYIP</sequence>
<evidence type="ECO:0000313" key="2">
    <source>
        <dbReference type="Proteomes" id="UP000027920"/>
    </source>
</evidence>
<dbReference type="VEuPathDB" id="FungiDB:A1O9_06529"/>
<keyword evidence="2" id="KW-1185">Reference proteome</keyword>
<proteinExistence type="predicted"/>
<dbReference type="GeneID" id="25281446"/>
<dbReference type="AlphaFoldDB" id="A0A072PH17"/>
<protein>
    <submittedName>
        <fullName evidence="1">Uncharacterized protein</fullName>
    </submittedName>
</protein>
<name>A0A072PH17_9EURO</name>
<dbReference type="Proteomes" id="UP000027920">
    <property type="component" value="Unassembled WGS sequence"/>
</dbReference>
<dbReference type="HOGENOM" id="CLU_1266894_0_0_1"/>
<gene>
    <name evidence="1" type="ORF">A1O9_06529</name>
</gene>